<dbReference type="InterPro" id="IPR002060">
    <property type="entry name" value="Squ/phyt_synthse"/>
</dbReference>
<sequence length="222" mass="23276">MRDDDPERALALSYAPSSSRAGLSALFALDATLAQILRTTREPLVGQMRLTWWHDALCALDTAPPPAQPVLQALAAEVLPHGVTGTRLADMIDGWEALLESDPLSKAVLMAHAQKRGIILFEAAGAILGCPIEDRIADAGAGWALVDLAAHLSDPEIAASAGSLAAAPLSAATAQRWSRAGRPLGALAHIARMDLASPACSSVPRGAPKRVARLAWHRLTGR</sequence>
<evidence type="ECO:0000313" key="2">
    <source>
        <dbReference type="Proteomes" id="UP000618591"/>
    </source>
</evidence>
<reference evidence="2" key="1">
    <citation type="journal article" date="2019" name="Int. J. Syst. Evol. Microbiol.">
        <title>The Global Catalogue of Microorganisms (GCM) 10K type strain sequencing project: providing services to taxonomists for standard genome sequencing and annotation.</title>
        <authorList>
            <consortium name="The Broad Institute Genomics Platform"/>
            <consortium name="The Broad Institute Genome Sequencing Center for Infectious Disease"/>
            <person name="Wu L."/>
            <person name="Ma J."/>
        </authorList>
    </citation>
    <scope>NUCLEOTIDE SEQUENCE [LARGE SCALE GENOMIC DNA]</scope>
    <source>
        <strain evidence="2">CGMCC 1.10106</strain>
    </source>
</reference>
<dbReference type="RefSeq" id="WP_188446902.1">
    <property type="nucleotide sequence ID" value="NZ_BMDW01000010.1"/>
</dbReference>
<keyword evidence="2" id="KW-1185">Reference proteome</keyword>
<evidence type="ECO:0008006" key="3">
    <source>
        <dbReference type="Google" id="ProtNLM"/>
    </source>
</evidence>
<gene>
    <name evidence="1" type="ORF">GCM10011395_19330</name>
</gene>
<name>A0ABQ1GSH4_9SPHN</name>
<dbReference type="Gene3D" id="1.10.600.10">
    <property type="entry name" value="Farnesyl Diphosphate Synthase"/>
    <property type="match status" value="1"/>
</dbReference>
<dbReference type="Pfam" id="PF00494">
    <property type="entry name" value="SQS_PSY"/>
    <property type="match status" value="1"/>
</dbReference>
<dbReference type="SUPFAM" id="SSF48576">
    <property type="entry name" value="Terpenoid synthases"/>
    <property type="match status" value="1"/>
</dbReference>
<protein>
    <recommendedName>
        <fullName evidence="3">Phytoene synthase</fullName>
    </recommendedName>
</protein>
<comment type="caution">
    <text evidence="1">The sequence shown here is derived from an EMBL/GenBank/DDBJ whole genome shotgun (WGS) entry which is preliminary data.</text>
</comment>
<accession>A0ABQ1GSH4</accession>
<dbReference type="InterPro" id="IPR008949">
    <property type="entry name" value="Isoprenoid_synthase_dom_sf"/>
</dbReference>
<organism evidence="1 2">
    <name type="scientific">Sphingomonas psychrolutea</name>
    <dbReference type="NCBI Taxonomy" id="1259676"/>
    <lineage>
        <taxon>Bacteria</taxon>
        <taxon>Pseudomonadati</taxon>
        <taxon>Pseudomonadota</taxon>
        <taxon>Alphaproteobacteria</taxon>
        <taxon>Sphingomonadales</taxon>
        <taxon>Sphingomonadaceae</taxon>
        <taxon>Sphingomonas</taxon>
    </lineage>
</organism>
<dbReference type="Proteomes" id="UP000618591">
    <property type="component" value="Unassembled WGS sequence"/>
</dbReference>
<evidence type="ECO:0000313" key="1">
    <source>
        <dbReference type="EMBL" id="GGA49150.1"/>
    </source>
</evidence>
<proteinExistence type="predicted"/>
<dbReference type="EMBL" id="BMDW01000010">
    <property type="protein sequence ID" value="GGA49150.1"/>
    <property type="molecule type" value="Genomic_DNA"/>
</dbReference>